<dbReference type="AlphaFoldDB" id="A6HGR1"/>
<dbReference type="Proteomes" id="UP000234681">
    <property type="component" value="Chromosome 10"/>
</dbReference>
<reference evidence="1 2" key="2">
    <citation type="submission" date="2005-07" db="EMBL/GenBank/DDBJ databases">
        <authorList>
            <person name="Mural R.J."/>
            <person name="Li P.W."/>
            <person name="Adams M.D."/>
            <person name="Amanatides P.G."/>
            <person name="Baden-Tillson H."/>
            <person name="Barnstead M."/>
            <person name="Chin S.H."/>
            <person name="Dew I."/>
            <person name="Evans C.A."/>
            <person name="Ferriera S."/>
            <person name="Flanigan M."/>
            <person name="Fosler C."/>
            <person name="Glodek A."/>
            <person name="Gu Z."/>
            <person name="Holt R.A."/>
            <person name="Jennings D."/>
            <person name="Kraft C.L."/>
            <person name="Lu F."/>
            <person name="Nguyen T."/>
            <person name="Nusskern D.R."/>
            <person name="Pfannkoch C.M."/>
            <person name="Sitter C."/>
            <person name="Sutton G.G."/>
            <person name="Venter J.C."/>
            <person name="Wang Z."/>
            <person name="Woodage T."/>
            <person name="Zheng X.H."/>
            <person name="Zhong F."/>
        </authorList>
    </citation>
    <scope>NUCLEOTIDE SEQUENCE [LARGE SCALE GENOMIC DNA]</scope>
    <source>
        <strain evidence="1">BN</strain>
        <strain evidence="2">BN, Sprague-Dawley</strain>
    </source>
</reference>
<organism evidence="1 2">
    <name type="scientific">Rattus norvegicus</name>
    <name type="common">Rat</name>
    <dbReference type="NCBI Taxonomy" id="10116"/>
    <lineage>
        <taxon>Eukaryota</taxon>
        <taxon>Metazoa</taxon>
        <taxon>Chordata</taxon>
        <taxon>Craniata</taxon>
        <taxon>Vertebrata</taxon>
        <taxon>Euteleostomi</taxon>
        <taxon>Mammalia</taxon>
        <taxon>Eutheria</taxon>
        <taxon>Euarchontoglires</taxon>
        <taxon>Glires</taxon>
        <taxon>Rodentia</taxon>
        <taxon>Myomorpha</taxon>
        <taxon>Muroidea</taxon>
        <taxon>Muridae</taxon>
        <taxon>Murinae</taxon>
        <taxon>Rattus</taxon>
    </lineage>
</organism>
<dbReference type="EMBL" id="CH473948">
    <property type="protein sequence ID" value="EDM05215.1"/>
    <property type="molecule type" value="Genomic_DNA"/>
</dbReference>
<proteinExistence type="predicted"/>
<evidence type="ECO:0000313" key="2">
    <source>
        <dbReference type="Proteomes" id="UP000234681"/>
    </source>
</evidence>
<accession>A6HGR1</accession>
<sequence length="86" mass="10005">MMAQACNPGTLEVVAKEPTFKVILCYTLSSEPAWTNETVSKKKKKHWLVIQRRQMWLKSFPLIIIQQVNESQKKSLMLCVRQCQPL</sequence>
<gene>
    <name evidence="1" type="primary">RGD1562631_predicted</name>
    <name evidence="1" type="ORF">rCG_34154</name>
</gene>
<name>A6HGR1_RAT</name>
<reference evidence="1" key="1">
    <citation type="journal article" date="2005" name="Genome Res.">
        <title>Gene and alternative splicing annotation with AIR.</title>
        <authorList>
            <person name="Florea L."/>
            <person name="Di Francesco V."/>
            <person name="Miller J."/>
            <person name="Turner R."/>
            <person name="Yao A."/>
            <person name="Harris M."/>
            <person name="Walenz B."/>
            <person name="Mobarry C."/>
            <person name="Merkulov G.V."/>
            <person name="Charlab R."/>
            <person name="Dew I."/>
            <person name="Deng Z."/>
            <person name="Istrail S."/>
            <person name="Li P."/>
            <person name="Sutton G."/>
        </authorList>
    </citation>
    <scope>NUCLEOTIDE SEQUENCE</scope>
    <source>
        <strain evidence="1">BN</strain>
    </source>
</reference>
<evidence type="ECO:0000313" key="1">
    <source>
        <dbReference type="EMBL" id="EDM05215.1"/>
    </source>
</evidence>
<protein>
    <submittedName>
        <fullName evidence="1">Uncharacterized protein</fullName>
    </submittedName>
</protein>
<dbReference type="EMBL" id="CH473948">
    <property type="protein sequence ID" value="EDM05217.1"/>
    <property type="molecule type" value="Genomic_DNA"/>
</dbReference>